<evidence type="ECO:0000256" key="1">
    <source>
        <dbReference type="SAM" id="MobiDB-lite"/>
    </source>
</evidence>
<organism evidence="2 3">
    <name type="scientific">Acrocarpospora corrugata</name>
    <dbReference type="NCBI Taxonomy" id="35763"/>
    <lineage>
        <taxon>Bacteria</taxon>
        <taxon>Bacillati</taxon>
        <taxon>Actinomycetota</taxon>
        <taxon>Actinomycetes</taxon>
        <taxon>Streptosporangiales</taxon>
        <taxon>Streptosporangiaceae</taxon>
        <taxon>Acrocarpospora</taxon>
    </lineage>
</organism>
<dbReference type="EMBL" id="BLAD01000089">
    <property type="protein sequence ID" value="GES04884.1"/>
    <property type="molecule type" value="Genomic_DNA"/>
</dbReference>
<dbReference type="AlphaFoldDB" id="A0A5M3W7T9"/>
<dbReference type="OrthoDB" id="3718343at2"/>
<proteinExistence type="predicted"/>
<dbReference type="RefSeq" id="WP_155340945.1">
    <property type="nucleotide sequence ID" value="NZ_BAAABN010000005.1"/>
</dbReference>
<accession>A0A5M3W7T9</accession>
<gene>
    <name evidence="2" type="ORF">Acor_69520</name>
</gene>
<dbReference type="Proteomes" id="UP000334990">
    <property type="component" value="Unassembled WGS sequence"/>
</dbReference>
<protein>
    <submittedName>
        <fullName evidence="2">Uncharacterized protein</fullName>
    </submittedName>
</protein>
<evidence type="ECO:0000313" key="3">
    <source>
        <dbReference type="Proteomes" id="UP000334990"/>
    </source>
</evidence>
<evidence type="ECO:0000313" key="2">
    <source>
        <dbReference type="EMBL" id="GES04884.1"/>
    </source>
</evidence>
<feature type="compositionally biased region" description="Polar residues" evidence="1">
    <location>
        <begin position="203"/>
        <end position="212"/>
    </location>
</feature>
<sequence length="212" mass="22416">MRLFHALARTHAIFDEEHVIAYAGLEPVMRLAERCGLAALVGEHVAIGDRLGVNAPEKVASIVAGMAAGAASIADLDALRHGDAAPSADRGPRAPGPARPCGRERAYHAAPARALAPAERLAERLRRRPRATPPPRGLTRPQTSGHRPTDDLAGHPAPSAPQSSEPMHMWTSRDSRASALPHPEIGSSTAATGLVEKLDLEMSTRNYTVDPG</sequence>
<name>A0A5M3W7T9_9ACTN</name>
<feature type="region of interest" description="Disordered" evidence="1">
    <location>
        <begin position="82"/>
        <end position="212"/>
    </location>
</feature>
<comment type="caution">
    <text evidence="2">The sequence shown here is derived from an EMBL/GenBank/DDBJ whole genome shotgun (WGS) entry which is preliminary data.</text>
</comment>
<feature type="compositionally biased region" description="Low complexity" evidence="1">
    <location>
        <begin position="108"/>
        <end position="119"/>
    </location>
</feature>
<keyword evidence="3" id="KW-1185">Reference proteome</keyword>
<reference evidence="2 3" key="1">
    <citation type="submission" date="2019-10" db="EMBL/GenBank/DDBJ databases">
        <title>Whole genome shotgun sequence of Acrocarpospora corrugata NBRC 13972.</title>
        <authorList>
            <person name="Ichikawa N."/>
            <person name="Kimura A."/>
            <person name="Kitahashi Y."/>
            <person name="Komaki H."/>
            <person name="Oguchi A."/>
        </authorList>
    </citation>
    <scope>NUCLEOTIDE SEQUENCE [LARGE SCALE GENOMIC DNA]</scope>
    <source>
        <strain evidence="2 3">NBRC 13972</strain>
    </source>
</reference>